<dbReference type="OMA" id="GEVWHLY"/>
<evidence type="ECO:0000256" key="6">
    <source>
        <dbReference type="SAM" id="Phobius"/>
    </source>
</evidence>
<dbReference type="OrthoDB" id="78663at2759"/>
<dbReference type="InterPro" id="IPR010291">
    <property type="entry name" value="Ion_channel_UNC-93"/>
</dbReference>
<feature type="transmembrane region" description="Helical" evidence="6">
    <location>
        <begin position="74"/>
        <end position="91"/>
    </location>
</feature>
<accession>A0A8B7XZX8</accession>
<comment type="similarity">
    <text evidence="2">Belongs to the unc-93 family.</text>
</comment>
<keyword evidence="5 6" id="KW-0472">Membrane</keyword>
<evidence type="ECO:0000313" key="8">
    <source>
        <dbReference type="RefSeq" id="XP_022085595.1"/>
    </source>
</evidence>
<evidence type="ECO:0000256" key="2">
    <source>
        <dbReference type="ARBA" id="ARBA00009172"/>
    </source>
</evidence>
<sequence length="486" mass="52764">MVSPERRILKNLVAVCVVFALSSLCFSSLQTLQSTLNSSKGLGLASLSCTYAVATASALFISPVLIRKVGPRKTVILGSMGYGIYAVSNFYPRFYTVIPAAILCGLAANPCWAAASTYLNILAANKAYLSSGVAEVLTNRYFAMMQMAWQLCYVFSTFLVSNVLTSRMYGEDEGLLERNFSLSGCGSRDCGAEIPEDAVGAVQPPLYIIQIFLGCYSACGLLLAPLTGILFMDEVKPKYSVVTAGEQVPRSTDWLDVFRALKAPHLLMLMPSASFVGVHFSFVMGDFTKSFVGCTHGIHVIGYVIMVFASTDTLFNVVLGWIREYVSRVVVTTFSGALVMTTLVVCLLWDPETGEVWHLYLLAAAFGINDAILQIQTKVFISVLFPSSQGPVFSAYFTFTAIGFAVSFGVSIPTSICVAYKIYGVISLLLVSLLLYYIVEIRFWMQGAAADGIRDDAVEDNVEKDESIKVQLKTDGGAVRSRTSSV</sequence>
<feature type="transmembrane region" description="Helical" evidence="6">
    <location>
        <begin position="207"/>
        <end position="231"/>
    </location>
</feature>
<dbReference type="InterPro" id="IPR051951">
    <property type="entry name" value="UNC-93_regulatory"/>
</dbReference>
<dbReference type="GO" id="GO:0016020">
    <property type="term" value="C:membrane"/>
    <property type="evidence" value="ECO:0007669"/>
    <property type="project" value="UniProtKB-SubCell"/>
</dbReference>
<feature type="transmembrane region" description="Helical" evidence="6">
    <location>
        <begin position="12"/>
        <end position="29"/>
    </location>
</feature>
<feature type="transmembrane region" description="Helical" evidence="6">
    <location>
        <begin position="356"/>
        <end position="373"/>
    </location>
</feature>
<dbReference type="Gene3D" id="1.20.1250.20">
    <property type="entry name" value="MFS general substrate transporter like domains"/>
    <property type="match status" value="1"/>
</dbReference>
<dbReference type="SUPFAM" id="SSF103473">
    <property type="entry name" value="MFS general substrate transporter"/>
    <property type="match status" value="1"/>
</dbReference>
<feature type="transmembrane region" description="Helical" evidence="6">
    <location>
        <begin position="97"/>
        <end position="121"/>
    </location>
</feature>
<evidence type="ECO:0000313" key="7">
    <source>
        <dbReference type="Proteomes" id="UP000694845"/>
    </source>
</evidence>
<feature type="transmembrane region" description="Helical" evidence="6">
    <location>
        <begin position="141"/>
        <end position="160"/>
    </location>
</feature>
<dbReference type="Pfam" id="PF05978">
    <property type="entry name" value="UNC-93"/>
    <property type="match status" value="1"/>
</dbReference>
<feature type="transmembrane region" description="Helical" evidence="6">
    <location>
        <begin position="329"/>
        <end position="350"/>
    </location>
</feature>
<gene>
    <name evidence="8" type="primary">LOC110976544</name>
</gene>
<name>A0A8B7XZX8_ACAPL</name>
<dbReference type="GeneID" id="110976544"/>
<dbReference type="InterPro" id="IPR036259">
    <property type="entry name" value="MFS_trans_sf"/>
</dbReference>
<feature type="transmembrane region" description="Helical" evidence="6">
    <location>
        <begin position="297"/>
        <end position="322"/>
    </location>
</feature>
<dbReference type="PANTHER" id="PTHR19444">
    <property type="entry name" value="UNC-93 RELATED"/>
    <property type="match status" value="1"/>
</dbReference>
<keyword evidence="4 6" id="KW-1133">Transmembrane helix</keyword>
<dbReference type="RefSeq" id="XP_022085595.1">
    <property type="nucleotide sequence ID" value="XM_022229903.1"/>
</dbReference>
<protein>
    <submittedName>
        <fullName evidence="8">Protein unc-93 homolog A-like</fullName>
    </submittedName>
</protein>
<reference evidence="8" key="1">
    <citation type="submission" date="2025-08" db="UniProtKB">
        <authorList>
            <consortium name="RefSeq"/>
        </authorList>
    </citation>
    <scope>IDENTIFICATION</scope>
</reference>
<feature type="transmembrane region" description="Helical" evidence="6">
    <location>
        <begin position="418"/>
        <end position="439"/>
    </location>
</feature>
<evidence type="ECO:0000256" key="1">
    <source>
        <dbReference type="ARBA" id="ARBA00004141"/>
    </source>
</evidence>
<organism evidence="7 8">
    <name type="scientific">Acanthaster planci</name>
    <name type="common">Crown-of-thorns starfish</name>
    <dbReference type="NCBI Taxonomy" id="133434"/>
    <lineage>
        <taxon>Eukaryota</taxon>
        <taxon>Metazoa</taxon>
        <taxon>Echinodermata</taxon>
        <taxon>Eleutherozoa</taxon>
        <taxon>Asterozoa</taxon>
        <taxon>Asteroidea</taxon>
        <taxon>Valvatacea</taxon>
        <taxon>Valvatida</taxon>
        <taxon>Acanthasteridae</taxon>
        <taxon>Acanthaster</taxon>
    </lineage>
</organism>
<proteinExistence type="inferred from homology"/>
<dbReference type="PANTHER" id="PTHR19444:SF13">
    <property type="entry name" value="PROTEIN UNC-93 HOMOLOG A"/>
    <property type="match status" value="1"/>
</dbReference>
<dbReference type="AlphaFoldDB" id="A0A8B7XZX8"/>
<feature type="transmembrane region" description="Helical" evidence="6">
    <location>
        <begin position="266"/>
        <end position="285"/>
    </location>
</feature>
<dbReference type="KEGG" id="aplc:110976544"/>
<keyword evidence="3 6" id="KW-0812">Transmembrane</keyword>
<comment type="subcellular location">
    <subcellularLocation>
        <location evidence="1">Membrane</location>
        <topology evidence="1">Multi-pass membrane protein</topology>
    </subcellularLocation>
</comment>
<keyword evidence="7" id="KW-1185">Reference proteome</keyword>
<dbReference type="Proteomes" id="UP000694845">
    <property type="component" value="Unplaced"/>
</dbReference>
<evidence type="ECO:0000256" key="3">
    <source>
        <dbReference type="ARBA" id="ARBA00022692"/>
    </source>
</evidence>
<evidence type="ECO:0000256" key="4">
    <source>
        <dbReference type="ARBA" id="ARBA00022989"/>
    </source>
</evidence>
<feature type="transmembrane region" description="Helical" evidence="6">
    <location>
        <begin position="41"/>
        <end position="62"/>
    </location>
</feature>
<evidence type="ECO:0000256" key="5">
    <source>
        <dbReference type="ARBA" id="ARBA00023136"/>
    </source>
</evidence>
<feature type="transmembrane region" description="Helical" evidence="6">
    <location>
        <begin position="393"/>
        <end position="412"/>
    </location>
</feature>